<keyword evidence="5" id="KW-0966">Cell projection</keyword>
<evidence type="ECO:0000313" key="8">
    <source>
        <dbReference type="EMBL" id="GMH63670.1"/>
    </source>
</evidence>
<evidence type="ECO:0000256" key="5">
    <source>
        <dbReference type="ARBA" id="ARBA00023273"/>
    </source>
</evidence>
<dbReference type="EMBL" id="BLQM01000101">
    <property type="protein sequence ID" value="GMH63670.1"/>
    <property type="molecule type" value="Genomic_DNA"/>
</dbReference>
<dbReference type="Proteomes" id="UP001162640">
    <property type="component" value="Unassembled WGS sequence"/>
</dbReference>
<keyword evidence="3" id="KW-0963">Cytoplasm</keyword>
<evidence type="ECO:0000256" key="6">
    <source>
        <dbReference type="SAM" id="MobiDB-lite"/>
    </source>
</evidence>
<reference evidence="9" key="1">
    <citation type="journal article" date="2023" name="Commun. Biol.">
        <title>Genome analysis of Parmales, the sister group of diatoms, reveals the evolutionary specialization of diatoms from phago-mixotrophs to photoautotrophs.</title>
        <authorList>
            <person name="Ban H."/>
            <person name="Sato S."/>
            <person name="Yoshikawa S."/>
            <person name="Yamada K."/>
            <person name="Nakamura Y."/>
            <person name="Ichinomiya M."/>
            <person name="Sato N."/>
            <person name="Blanc-Mathieu R."/>
            <person name="Endo H."/>
            <person name="Kuwata A."/>
            <person name="Ogata H."/>
        </authorList>
    </citation>
    <scope>NUCLEOTIDE SEQUENCE [LARGE SCALE GENOMIC DNA]</scope>
</reference>
<feature type="domain" description="BART" evidence="7">
    <location>
        <begin position="31"/>
        <end position="131"/>
    </location>
</feature>
<evidence type="ECO:0000256" key="4">
    <source>
        <dbReference type="ARBA" id="ARBA00023069"/>
    </source>
</evidence>
<dbReference type="AlphaFoldDB" id="A0A9W7A9B4"/>
<keyword evidence="4" id="KW-0969">Cilium</keyword>
<protein>
    <recommendedName>
        <fullName evidence="7">BART domain-containing protein</fullName>
    </recommendedName>
</protein>
<dbReference type="GO" id="GO:0005737">
    <property type="term" value="C:cytoplasm"/>
    <property type="evidence" value="ECO:0007669"/>
    <property type="project" value="UniProtKB-SubCell"/>
</dbReference>
<dbReference type="InterPro" id="IPR023379">
    <property type="entry name" value="BART_dom"/>
</dbReference>
<proteinExistence type="predicted"/>
<evidence type="ECO:0000256" key="1">
    <source>
        <dbReference type="ARBA" id="ARBA00004138"/>
    </source>
</evidence>
<sequence length="172" mass="19722">MSHSSRNSTDDAMIVLRMTGFFLETVAPSLETFKTAHQSVFHPPSPQTSDTMYTTEQQQLYEEFSTIFESGMMKFVNENPYPMQDFNRILRKGLSDMKSEEDSMASLLVELLEAVADFEGFVKFMREEREEEGKEEDDDAIWDMPSAPTRPPGLAESKNEDDNDDQNNNSHK</sequence>
<dbReference type="Pfam" id="PF11527">
    <property type="entry name" value="ARL2_Bind_BART"/>
    <property type="match status" value="1"/>
</dbReference>
<dbReference type="Gene3D" id="1.20.1520.10">
    <property type="entry name" value="ADP-ribosylation factor-like 2-binding protein, domain"/>
    <property type="match status" value="1"/>
</dbReference>
<evidence type="ECO:0000256" key="3">
    <source>
        <dbReference type="ARBA" id="ARBA00022490"/>
    </source>
</evidence>
<comment type="subcellular location">
    <subcellularLocation>
        <location evidence="1">Cell projection</location>
        <location evidence="1">Cilium</location>
    </subcellularLocation>
    <subcellularLocation>
        <location evidence="2">Cytoplasm</location>
    </subcellularLocation>
</comment>
<evidence type="ECO:0000256" key="2">
    <source>
        <dbReference type="ARBA" id="ARBA00004496"/>
    </source>
</evidence>
<evidence type="ECO:0000313" key="9">
    <source>
        <dbReference type="Proteomes" id="UP001162640"/>
    </source>
</evidence>
<comment type="caution">
    <text evidence="8">The sequence shown here is derived from an EMBL/GenBank/DDBJ whole genome shotgun (WGS) entry which is preliminary data.</text>
</comment>
<dbReference type="GO" id="GO:0005929">
    <property type="term" value="C:cilium"/>
    <property type="evidence" value="ECO:0007669"/>
    <property type="project" value="UniProtKB-SubCell"/>
</dbReference>
<feature type="region of interest" description="Disordered" evidence="6">
    <location>
        <begin position="127"/>
        <end position="172"/>
    </location>
</feature>
<evidence type="ECO:0000259" key="7">
    <source>
        <dbReference type="Pfam" id="PF11527"/>
    </source>
</evidence>
<gene>
    <name evidence="8" type="ORF">TL16_g03775</name>
</gene>
<organism evidence="8 9">
    <name type="scientific">Triparma laevis f. inornata</name>
    <dbReference type="NCBI Taxonomy" id="1714386"/>
    <lineage>
        <taxon>Eukaryota</taxon>
        <taxon>Sar</taxon>
        <taxon>Stramenopiles</taxon>
        <taxon>Ochrophyta</taxon>
        <taxon>Bolidophyceae</taxon>
        <taxon>Parmales</taxon>
        <taxon>Triparmaceae</taxon>
        <taxon>Triparma</taxon>
    </lineage>
</organism>
<name>A0A9W7A9B4_9STRA</name>
<accession>A0A9W7A9B4</accession>
<dbReference type="InterPro" id="IPR042541">
    <property type="entry name" value="BART_sf"/>
</dbReference>